<accession>A0AA42LUF6</accession>
<evidence type="ECO:0000256" key="1">
    <source>
        <dbReference type="SAM" id="MobiDB-lite"/>
    </source>
</evidence>
<dbReference type="Proteomes" id="UP001161094">
    <property type="component" value="Unassembled WGS sequence"/>
</dbReference>
<dbReference type="RefSeq" id="WP_279997358.1">
    <property type="nucleotide sequence ID" value="NZ_JAOCDZ010000030.1"/>
</dbReference>
<dbReference type="AlphaFoldDB" id="A0AA42LUF6"/>
<gene>
    <name evidence="2" type="ORF">N5D93_28650</name>
</gene>
<evidence type="ECO:0000313" key="3">
    <source>
        <dbReference type="Proteomes" id="UP001161094"/>
    </source>
</evidence>
<evidence type="ECO:0000313" key="2">
    <source>
        <dbReference type="EMBL" id="MDH0739805.1"/>
    </source>
</evidence>
<dbReference type="EMBL" id="JAOCDZ010000030">
    <property type="protein sequence ID" value="MDH0739805.1"/>
    <property type="molecule type" value="Genomic_DNA"/>
</dbReference>
<feature type="region of interest" description="Disordered" evidence="1">
    <location>
        <begin position="347"/>
        <end position="370"/>
    </location>
</feature>
<proteinExistence type="predicted"/>
<comment type="caution">
    <text evidence="2">The sequence shown here is derived from an EMBL/GenBank/DDBJ whole genome shotgun (WGS) entry which is preliminary data.</text>
</comment>
<name>A0AA42LUF6_9BURK</name>
<protein>
    <submittedName>
        <fullName evidence="2">Uncharacterized protein</fullName>
    </submittedName>
</protein>
<sequence>MEIGRAVRRFNELAVPGTGGVWFGKQVFLAVLGIRVAELARNEKMAVGNIECANAIEALACWLGFDDNKWAQHPRLRGINKFPRQHALDFRTLRRPGFYVSQPMRMAVGQSLMPLGLADGQSRRFNALSTNEIGQKLIALACGEGGRHDVVTHLLNWVQGKPVSWHPRFVKLLSPCVPLSAAARGLLHAQLMLGAGNEGIAHKTRRRAALQWVEHVRNSPSATPMSWEDRPAAIVDDAHWLDLQAGAQLMACRDQALLVLDDLERALALAPKNTMHVEEAAGMLTNELADLRRSAERYLAFSHTDPDAMAFCRECALASNAEQLEHLLRRDGRVLRLVGRQVKPGSAFRRAMQNADTPDPSAAPDPDDADQVDGVIVWPAGLSFRVRNLHALNRDLLEEPDAMRNDTMNQDLEDVAA</sequence>
<organism evidence="2 3">
    <name type="scientific">Achromobacter spanius</name>
    <dbReference type="NCBI Taxonomy" id="217203"/>
    <lineage>
        <taxon>Bacteria</taxon>
        <taxon>Pseudomonadati</taxon>
        <taxon>Pseudomonadota</taxon>
        <taxon>Betaproteobacteria</taxon>
        <taxon>Burkholderiales</taxon>
        <taxon>Alcaligenaceae</taxon>
        <taxon>Achromobacter</taxon>
    </lineage>
</organism>
<reference evidence="2" key="1">
    <citation type="submission" date="2022-09" db="EMBL/GenBank/DDBJ databases">
        <title>Intensive care unit water sources are persistently colonized with multi-drug resistant bacteria and are the site of extensive horizontal gene transfer of antibiotic resistance genes.</title>
        <authorList>
            <person name="Diorio-Toth L."/>
        </authorList>
    </citation>
    <scope>NUCLEOTIDE SEQUENCE</scope>
    <source>
        <strain evidence="2">GD03843</strain>
    </source>
</reference>
<feature type="compositionally biased region" description="Low complexity" evidence="1">
    <location>
        <begin position="355"/>
        <end position="364"/>
    </location>
</feature>